<dbReference type="Proteomes" id="UP001597097">
    <property type="component" value="Unassembled WGS sequence"/>
</dbReference>
<accession>A0ABW4GCF1</accession>
<keyword evidence="3" id="KW-1185">Reference proteome</keyword>
<feature type="transmembrane region" description="Helical" evidence="1">
    <location>
        <begin position="40"/>
        <end position="66"/>
    </location>
</feature>
<evidence type="ECO:0000313" key="3">
    <source>
        <dbReference type="Proteomes" id="UP001597097"/>
    </source>
</evidence>
<keyword evidence="1" id="KW-0812">Transmembrane</keyword>
<protein>
    <recommendedName>
        <fullName evidence="4">Toxin CptA</fullName>
    </recommendedName>
</protein>
<organism evidence="2 3">
    <name type="scientific">Nonomuraea guangzhouensis</name>
    <dbReference type="NCBI Taxonomy" id="1291555"/>
    <lineage>
        <taxon>Bacteria</taxon>
        <taxon>Bacillati</taxon>
        <taxon>Actinomycetota</taxon>
        <taxon>Actinomycetes</taxon>
        <taxon>Streptosporangiales</taxon>
        <taxon>Streptosporangiaceae</taxon>
        <taxon>Nonomuraea</taxon>
    </lineage>
</organism>
<keyword evidence="1" id="KW-1133">Transmembrane helix</keyword>
<dbReference type="EMBL" id="JBHUCM010000019">
    <property type="protein sequence ID" value="MFD1540417.1"/>
    <property type="molecule type" value="Genomic_DNA"/>
</dbReference>
<keyword evidence="1" id="KW-0472">Membrane</keyword>
<comment type="caution">
    <text evidence="2">The sequence shown here is derived from an EMBL/GenBank/DDBJ whole genome shotgun (WGS) entry which is preliminary data.</text>
</comment>
<evidence type="ECO:0000313" key="2">
    <source>
        <dbReference type="EMBL" id="MFD1540417.1"/>
    </source>
</evidence>
<gene>
    <name evidence="2" type="ORF">ACFSJ0_25405</name>
</gene>
<dbReference type="RefSeq" id="WP_219526862.1">
    <property type="nucleotide sequence ID" value="NZ_JAHKRM010000001.1"/>
</dbReference>
<proteinExistence type="predicted"/>
<name>A0ABW4GCF1_9ACTN</name>
<reference evidence="3" key="1">
    <citation type="journal article" date="2019" name="Int. J. Syst. Evol. Microbiol.">
        <title>The Global Catalogue of Microorganisms (GCM) 10K type strain sequencing project: providing services to taxonomists for standard genome sequencing and annotation.</title>
        <authorList>
            <consortium name="The Broad Institute Genomics Platform"/>
            <consortium name="The Broad Institute Genome Sequencing Center for Infectious Disease"/>
            <person name="Wu L."/>
            <person name="Ma J."/>
        </authorList>
    </citation>
    <scope>NUCLEOTIDE SEQUENCE [LARGE SCALE GENOMIC DNA]</scope>
    <source>
        <strain evidence="3">CGMCC 1.15399</strain>
    </source>
</reference>
<sequence length="183" mass="20319">MNRPLLDALNRATTPISRPNPLVVLWRWRYEVATVVCLPLLIYLIVTSFGPISLAVVAVPAVVVLWPPARSGAWGRIRCVVTAHRIRVGLVEAYVVNRRGKIPVIVWCAPAPFGERVWVWCRAGTTPSAIEQGREVIAAACWASEVVVRPRAGSPHWVLLEVIRQGRSVRILPEEPRSARGML</sequence>
<evidence type="ECO:0008006" key="4">
    <source>
        <dbReference type="Google" id="ProtNLM"/>
    </source>
</evidence>
<evidence type="ECO:0000256" key="1">
    <source>
        <dbReference type="SAM" id="Phobius"/>
    </source>
</evidence>